<name>A0A1X0CRV0_9MYCO</name>
<evidence type="ECO:0000313" key="3">
    <source>
        <dbReference type="Proteomes" id="UP000192801"/>
    </source>
</evidence>
<feature type="compositionally biased region" description="Low complexity" evidence="1">
    <location>
        <begin position="113"/>
        <end position="126"/>
    </location>
</feature>
<dbReference type="EMBL" id="MVHS01000087">
    <property type="protein sequence ID" value="ORA62825.1"/>
    <property type="molecule type" value="Genomic_DNA"/>
</dbReference>
<feature type="region of interest" description="Disordered" evidence="1">
    <location>
        <begin position="108"/>
        <end position="137"/>
    </location>
</feature>
<dbReference type="OrthoDB" id="4746612at2"/>
<dbReference type="STRING" id="444597.BST26_20690"/>
<protein>
    <submittedName>
        <fullName evidence="2">Uncharacterized protein</fullName>
    </submittedName>
</protein>
<sequence>MTTTDTQTKPPDGLDADGPGHQLWASVTGEYRLRPDELRILENACRLADDIDYWEAEATECRRTAGSERTVRGSTGQRVLNKLLVRADKAKAEALRCRIAQTNMLAKLHLPDDPAAPAADQEPQPAGEHTGPRSLTA</sequence>
<reference evidence="2 3" key="1">
    <citation type="submission" date="2016-12" db="EMBL/GenBank/DDBJ databases">
        <title>The new phylogeny of genus Mycobacterium.</title>
        <authorList>
            <person name="Tortoli E."/>
            <person name="Trovato A."/>
            <person name="Cirillo D.M."/>
        </authorList>
    </citation>
    <scope>NUCLEOTIDE SEQUENCE [LARGE SCALE GENOMIC DNA]</scope>
    <source>
        <strain evidence="2 3">DSM 45130</strain>
    </source>
</reference>
<dbReference type="RefSeq" id="WP_083033749.1">
    <property type="nucleotide sequence ID" value="NZ_AP022618.1"/>
</dbReference>
<evidence type="ECO:0000256" key="1">
    <source>
        <dbReference type="SAM" id="MobiDB-lite"/>
    </source>
</evidence>
<proteinExistence type="predicted"/>
<dbReference type="Proteomes" id="UP000192801">
    <property type="component" value="Unassembled WGS sequence"/>
</dbReference>
<accession>A0A1X0CRV0</accession>
<organism evidence="2 3">
    <name type="scientific">Mycolicibacterium insubricum</name>
    <dbReference type="NCBI Taxonomy" id="444597"/>
    <lineage>
        <taxon>Bacteria</taxon>
        <taxon>Bacillati</taxon>
        <taxon>Actinomycetota</taxon>
        <taxon>Actinomycetes</taxon>
        <taxon>Mycobacteriales</taxon>
        <taxon>Mycobacteriaceae</taxon>
        <taxon>Mycolicibacterium</taxon>
    </lineage>
</organism>
<dbReference type="AlphaFoldDB" id="A0A1X0CRV0"/>
<gene>
    <name evidence="2" type="ORF">BST26_20690</name>
</gene>
<keyword evidence="3" id="KW-1185">Reference proteome</keyword>
<evidence type="ECO:0000313" key="2">
    <source>
        <dbReference type="EMBL" id="ORA62825.1"/>
    </source>
</evidence>
<comment type="caution">
    <text evidence="2">The sequence shown here is derived from an EMBL/GenBank/DDBJ whole genome shotgun (WGS) entry which is preliminary data.</text>
</comment>
<feature type="region of interest" description="Disordered" evidence="1">
    <location>
        <begin position="1"/>
        <end position="21"/>
    </location>
</feature>